<gene>
    <name evidence="2" type="ORF">CC86DRAFT_442690</name>
</gene>
<proteinExistence type="predicted"/>
<dbReference type="Proteomes" id="UP000799424">
    <property type="component" value="Unassembled WGS sequence"/>
</dbReference>
<evidence type="ECO:0000259" key="1">
    <source>
        <dbReference type="Pfam" id="PF24854"/>
    </source>
</evidence>
<organism evidence="2 3">
    <name type="scientific">Ophiobolus disseminans</name>
    <dbReference type="NCBI Taxonomy" id="1469910"/>
    <lineage>
        <taxon>Eukaryota</taxon>
        <taxon>Fungi</taxon>
        <taxon>Dikarya</taxon>
        <taxon>Ascomycota</taxon>
        <taxon>Pezizomycotina</taxon>
        <taxon>Dothideomycetes</taxon>
        <taxon>Pleosporomycetidae</taxon>
        <taxon>Pleosporales</taxon>
        <taxon>Pleosporineae</taxon>
        <taxon>Phaeosphaeriaceae</taxon>
        <taxon>Ophiobolus</taxon>
    </lineage>
</organism>
<keyword evidence="3" id="KW-1185">Reference proteome</keyword>
<evidence type="ECO:0000313" key="2">
    <source>
        <dbReference type="EMBL" id="KAF2832456.1"/>
    </source>
</evidence>
<protein>
    <recommendedName>
        <fullName evidence="1">DUF7728 domain-containing protein</fullName>
    </recommendedName>
</protein>
<accession>A0A6A7AGX7</accession>
<name>A0A6A7AGX7_9PLEO</name>
<sequence length="336" mass="38048">MRVFPVLSAVSAVAVTADRTPLNRWADPNVPFHAPEITIVEPNKAYVVKLDCPGCPFAVKDTNTKVLWQQPPQENALRLQFTVDTFHNTPNPALLLNGRRILPLDPMPLNINAWQVPANITTDDMTLLWLGPTAWGVQLPLQYEHTVLRTQESGAIWIQFDVTGLPLSKTNDPRFPYLAVQPIHLEGEDRKLVQLLLRQQNETSGMFIEDVQVVARKERAQPFRMKCGRLAMVQTSFDPAKWDKYGKLGTSARLQSLVVSKTGDLWSDYVQSNMFVFSLTVLLAMGMVMLRLKYWQRQLEEEESDVDSENALLSIGYEDAPPAYANIPVIKIEEYD</sequence>
<feature type="domain" description="DUF7728" evidence="1">
    <location>
        <begin position="46"/>
        <end position="120"/>
    </location>
</feature>
<evidence type="ECO:0000313" key="3">
    <source>
        <dbReference type="Proteomes" id="UP000799424"/>
    </source>
</evidence>
<dbReference type="OrthoDB" id="5409353at2759"/>
<dbReference type="InterPro" id="IPR056145">
    <property type="entry name" value="DUF7728"/>
</dbReference>
<dbReference type="AlphaFoldDB" id="A0A6A7AGX7"/>
<reference evidence="2" key="1">
    <citation type="journal article" date="2020" name="Stud. Mycol.">
        <title>101 Dothideomycetes genomes: a test case for predicting lifestyles and emergence of pathogens.</title>
        <authorList>
            <person name="Haridas S."/>
            <person name="Albert R."/>
            <person name="Binder M."/>
            <person name="Bloem J."/>
            <person name="Labutti K."/>
            <person name="Salamov A."/>
            <person name="Andreopoulos B."/>
            <person name="Baker S."/>
            <person name="Barry K."/>
            <person name="Bills G."/>
            <person name="Bluhm B."/>
            <person name="Cannon C."/>
            <person name="Castanera R."/>
            <person name="Culley D."/>
            <person name="Daum C."/>
            <person name="Ezra D."/>
            <person name="Gonzalez J."/>
            <person name="Henrissat B."/>
            <person name="Kuo A."/>
            <person name="Liang C."/>
            <person name="Lipzen A."/>
            <person name="Lutzoni F."/>
            <person name="Magnuson J."/>
            <person name="Mondo S."/>
            <person name="Nolan M."/>
            <person name="Ohm R."/>
            <person name="Pangilinan J."/>
            <person name="Park H.-J."/>
            <person name="Ramirez L."/>
            <person name="Alfaro M."/>
            <person name="Sun H."/>
            <person name="Tritt A."/>
            <person name="Yoshinaga Y."/>
            <person name="Zwiers L.-H."/>
            <person name="Turgeon B."/>
            <person name="Goodwin S."/>
            <person name="Spatafora J."/>
            <person name="Crous P."/>
            <person name="Grigoriev I."/>
        </authorList>
    </citation>
    <scope>NUCLEOTIDE SEQUENCE</scope>
    <source>
        <strain evidence="2">CBS 113818</strain>
    </source>
</reference>
<dbReference type="EMBL" id="MU006217">
    <property type="protein sequence ID" value="KAF2832456.1"/>
    <property type="molecule type" value="Genomic_DNA"/>
</dbReference>
<dbReference type="Pfam" id="PF24854">
    <property type="entry name" value="DUF7728"/>
    <property type="match status" value="1"/>
</dbReference>